<dbReference type="InterPro" id="IPR011095">
    <property type="entry name" value="Dala_Dala_lig_C"/>
</dbReference>
<dbReference type="SUPFAM" id="SSF56059">
    <property type="entry name" value="Glutathione synthetase ATP-binding domain-like"/>
    <property type="match status" value="1"/>
</dbReference>
<dbReference type="PANTHER" id="PTHR23132">
    <property type="entry name" value="D-ALANINE--D-ALANINE LIGASE"/>
    <property type="match status" value="1"/>
</dbReference>
<dbReference type="OrthoDB" id="9800957at2"/>
<keyword evidence="3" id="KW-0067">ATP-binding</keyword>
<gene>
    <name evidence="5" type="ORF">EDC57_1107</name>
</gene>
<dbReference type="EMBL" id="RJVI01000001">
    <property type="protein sequence ID" value="ROR35190.1"/>
    <property type="molecule type" value="Genomic_DNA"/>
</dbReference>
<reference evidence="5 6" key="1">
    <citation type="submission" date="2018-11" db="EMBL/GenBank/DDBJ databases">
        <title>Genomic Encyclopedia of Type Strains, Phase IV (KMG-IV): sequencing the most valuable type-strain genomes for metagenomic binning, comparative biology and taxonomic classification.</title>
        <authorList>
            <person name="Goeker M."/>
        </authorList>
    </citation>
    <scope>NUCLEOTIDE SEQUENCE [LARGE SCALE GENOMIC DNA]</scope>
    <source>
        <strain evidence="5 6">DSM 100275</strain>
    </source>
</reference>
<dbReference type="Gene3D" id="3.30.470.20">
    <property type="entry name" value="ATP-grasp fold, B domain"/>
    <property type="match status" value="1"/>
</dbReference>
<dbReference type="GO" id="GO:0005524">
    <property type="term" value="F:ATP binding"/>
    <property type="evidence" value="ECO:0007669"/>
    <property type="project" value="UniProtKB-UniRule"/>
</dbReference>
<evidence type="ECO:0000313" key="5">
    <source>
        <dbReference type="EMBL" id="ROR35190.1"/>
    </source>
</evidence>
<protein>
    <submittedName>
        <fullName evidence="5">D-alanine-D-alanine ligase</fullName>
    </submittedName>
</protein>
<dbReference type="PROSITE" id="PS50975">
    <property type="entry name" value="ATP_GRASP"/>
    <property type="match status" value="1"/>
</dbReference>
<dbReference type="Proteomes" id="UP000276634">
    <property type="component" value="Unassembled WGS sequence"/>
</dbReference>
<dbReference type="GO" id="GO:0008716">
    <property type="term" value="F:D-alanine-D-alanine ligase activity"/>
    <property type="evidence" value="ECO:0007669"/>
    <property type="project" value="InterPro"/>
</dbReference>
<dbReference type="AlphaFoldDB" id="A0A3N1Y8V6"/>
<evidence type="ECO:0000313" key="6">
    <source>
        <dbReference type="Proteomes" id="UP000276634"/>
    </source>
</evidence>
<organism evidence="5 6">
    <name type="scientific">Inmirania thermothiophila</name>
    <dbReference type="NCBI Taxonomy" id="1750597"/>
    <lineage>
        <taxon>Bacteria</taxon>
        <taxon>Pseudomonadati</taxon>
        <taxon>Pseudomonadota</taxon>
        <taxon>Gammaproteobacteria</taxon>
        <taxon>Chromatiales</taxon>
        <taxon>Ectothiorhodospiraceae</taxon>
        <taxon>Inmirania</taxon>
    </lineage>
</organism>
<sequence>MTASACTRVALLHGAVAADAPPDQVDTLVQREAVAAALRHLGAEPVPVVADLDLAATAARLRAATVDAVFNLVDDLCGQDALAPVAALVAAGCGLPITGAPPAALLACAHKPTVKRLLHAAGLPTPDRDPGHGTSGGGGPWIVKSAWDHASRGLDAEALCPDLDSARRRIGRMTAAYGGEWFAERYVEGRELNVALLDDGGGGARVLAVAEIGFEGLPPGCPRIVGYEAKWRPGSPADLATPRRFVDPQAEPALIARAADLARGCWTLFGLRGYARIDLRVDGSGRCWVIDVNPNPGLAPDAGMAACAAHAGLTYEGLIAHILASAGVSLTGRAAAAAGR</sequence>
<feature type="domain" description="ATP-grasp" evidence="4">
    <location>
        <begin position="115"/>
        <end position="324"/>
    </location>
</feature>
<dbReference type="PANTHER" id="PTHR23132:SF23">
    <property type="entry name" value="D-ALANINE--D-ALANINE LIGASE B"/>
    <property type="match status" value="1"/>
</dbReference>
<comment type="similarity">
    <text evidence="1">Belongs to the D-alanine--D-alanine ligase family.</text>
</comment>
<proteinExistence type="inferred from homology"/>
<dbReference type="GO" id="GO:0046872">
    <property type="term" value="F:metal ion binding"/>
    <property type="evidence" value="ECO:0007669"/>
    <property type="project" value="InterPro"/>
</dbReference>
<evidence type="ECO:0000259" key="4">
    <source>
        <dbReference type="PROSITE" id="PS50975"/>
    </source>
</evidence>
<keyword evidence="2 5" id="KW-0436">Ligase</keyword>
<dbReference type="Pfam" id="PF07478">
    <property type="entry name" value="Dala_Dala_lig_C"/>
    <property type="match status" value="1"/>
</dbReference>
<keyword evidence="6" id="KW-1185">Reference proteome</keyword>
<accession>A0A3N1Y8V6</accession>
<keyword evidence="3" id="KW-0547">Nucleotide-binding</keyword>
<evidence type="ECO:0000256" key="2">
    <source>
        <dbReference type="ARBA" id="ARBA00022598"/>
    </source>
</evidence>
<name>A0A3N1Y8V6_9GAMM</name>
<dbReference type="InterPro" id="IPR011761">
    <property type="entry name" value="ATP-grasp"/>
</dbReference>
<comment type="caution">
    <text evidence="5">The sequence shown here is derived from an EMBL/GenBank/DDBJ whole genome shotgun (WGS) entry which is preliminary data.</text>
</comment>
<evidence type="ECO:0000256" key="1">
    <source>
        <dbReference type="ARBA" id="ARBA00010871"/>
    </source>
</evidence>
<evidence type="ECO:0000256" key="3">
    <source>
        <dbReference type="PROSITE-ProRule" id="PRU00409"/>
    </source>
</evidence>